<dbReference type="GO" id="GO:0006310">
    <property type="term" value="P:DNA recombination"/>
    <property type="evidence" value="ECO:0007669"/>
    <property type="project" value="UniProtKB-KW"/>
</dbReference>
<dbReference type="GO" id="GO:0015074">
    <property type="term" value="P:DNA integration"/>
    <property type="evidence" value="ECO:0007669"/>
    <property type="project" value="InterPro"/>
</dbReference>
<keyword evidence="4" id="KW-1185">Reference proteome</keyword>
<accession>A0A6L6HVC9</accession>
<evidence type="ECO:0000313" key="3">
    <source>
        <dbReference type="EMBL" id="MTE02231.1"/>
    </source>
</evidence>
<proteinExistence type="predicted"/>
<dbReference type="Gene3D" id="3.30.420.10">
    <property type="entry name" value="Ribonuclease H-like superfamily/Ribonuclease H"/>
    <property type="match status" value="1"/>
</dbReference>
<evidence type="ECO:0000256" key="1">
    <source>
        <dbReference type="ARBA" id="ARBA00023172"/>
    </source>
</evidence>
<keyword evidence="1" id="KW-0233">DNA recombination</keyword>
<dbReference type="RefSeq" id="WP_154766259.1">
    <property type="nucleotide sequence ID" value="NZ_WMBT01000054.1"/>
</dbReference>
<dbReference type="PROSITE" id="PS50994">
    <property type="entry name" value="INTEGRASE"/>
    <property type="match status" value="1"/>
</dbReference>
<dbReference type="EMBL" id="WMBT01000054">
    <property type="protein sequence ID" value="MTE02231.1"/>
    <property type="molecule type" value="Genomic_DNA"/>
</dbReference>
<dbReference type="PANTHER" id="PTHR10948:SF23">
    <property type="entry name" value="TRANSPOSASE INSI FOR INSERTION SEQUENCE ELEMENT IS30A-RELATED"/>
    <property type="match status" value="1"/>
</dbReference>
<dbReference type="SUPFAM" id="SSF53098">
    <property type="entry name" value="Ribonuclease H-like"/>
    <property type="match status" value="1"/>
</dbReference>
<reference evidence="3 4" key="1">
    <citation type="submission" date="2019-11" db="EMBL/GenBank/DDBJ databases">
        <authorList>
            <person name="Lang L."/>
        </authorList>
    </citation>
    <scope>NUCLEOTIDE SEQUENCE [LARGE SCALE GENOMIC DNA]</scope>
    <source>
        <strain evidence="3 4">YIM 132242</strain>
    </source>
</reference>
<dbReference type="GO" id="GO:0004803">
    <property type="term" value="F:transposase activity"/>
    <property type="evidence" value="ECO:0007669"/>
    <property type="project" value="TreeGrafter"/>
</dbReference>
<dbReference type="InterPro" id="IPR053392">
    <property type="entry name" value="Transposase_IS30-like"/>
</dbReference>
<feature type="domain" description="Integrase catalytic" evidence="2">
    <location>
        <begin position="157"/>
        <end position="321"/>
    </location>
</feature>
<gene>
    <name evidence="3" type="ORF">GIY56_18280</name>
</gene>
<dbReference type="Pfam" id="PF13936">
    <property type="entry name" value="HTH_38"/>
    <property type="match status" value="1"/>
</dbReference>
<dbReference type="InterPro" id="IPR051917">
    <property type="entry name" value="Transposase-Integrase"/>
</dbReference>
<sequence>MTLPERRIVAAMLQRKISVAQIAVQLGRHRSTIHREIRRNFWHDDEVPMATGYWHMNAQHLAASRRRRQAKLLQDNDLRDGVIAGLKAGWSPQQIAGRLRLEGGRPRVCHETIYRYVYSPEGQAQELGRHLPERRRKRKARYARKPRSLVFPERCMIRNRPQAVKDRQVFGHWEADLMIFRKEHGPANVATVVERMSRYTVIFRNNDRRSRPLMNRLIDLLSPLPRDARQSLTFDRGLEFVSWRELEKGLGAQAWFCDPQAPWQKPTVENTNRRVRRWLPRDTILLTIDPKEFGGLAQRMNATPRKCLGYRTPAEVFREELARASGLQ</sequence>
<dbReference type="GO" id="GO:0003676">
    <property type="term" value="F:nucleic acid binding"/>
    <property type="evidence" value="ECO:0007669"/>
    <property type="project" value="InterPro"/>
</dbReference>
<dbReference type="GO" id="GO:0032196">
    <property type="term" value="P:transposition"/>
    <property type="evidence" value="ECO:0007669"/>
    <property type="project" value="TreeGrafter"/>
</dbReference>
<dbReference type="InterPro" id="IPR012337">
    <property type="entry name" value="RNaseH-like_sf"/>
</dbReference>
<dbReference type="GO" id="GO:0005829">
    <property type="term" value="C:cytosol"/>
    <property type="evidence" value="ECO:0007669"/>
    <property type="project" value="TreeGrafter"/>
</dbReference>
<comment type="caution">
    <text evidence="3">The sequence shown here is derived from an EMBL/GenBank/DDBJ whole genome shotgun (WGS) entry which is preliminary data.</text>
</comment>
<dbReference type="AlphaFoldDB" id="A0A6L6HVC9"/>
<dbReference type="NCBIfam" id="NF033563">
    <property type="entry name" value="transpos_IS30"/>
    <property type="match status" value="1"/>
</dbReference>
<dbReference type="InterPro" id="IPR025246">
    <property type="entry name" value="IS30-like_HTH"/>
</dbReference>
<evidence type="ECO:0000259" key="2">
    <source>
        <dbReference type="PROSITE" id="PS50994"/>
    </source>
</evidence>
<dbReference type="Proteomes" id="UP000481417">
    <property type="component" value="Unassembled WGS sequence"/>
</dbReference>
<protein>
    <submittedName>
        <fullName evidence="3">IS30 family transposase</fullName>
    </submittedName>
</protein>
<dbReference type="InterPro" id="IPR001584">
    <property type="entry name" value="Integrase_cat-core"/>
</dbReference>
<dbReference type="PANTHER" id="PTHR10948">
    <property type="entry name" value="TRANSPOSASE"/>
    <property type="match status" value="1"/>
</dbReference>
<organism evidence="3 4">
    <name type="scientific">Paracoccus lichenicola</name>
    <dbReference type="NCBI Taxonomy" id="2665644"/>
    <lineage>
        <taxon>Bacteria</taxon>
        <taxon>Pseudomonadati</taxon>
        <taxon>Pseudomonadota</taxon>
        <taxon>Alphaproteobacteria</taxon>
        <taxon>Rhodobacterales</taxon>
        <taxon>Paracoccaceae</taxon>
        <taxon>Paracoccus</taxon>
    </lineage>
</organism>
<name>A0A6L6HVC9_9RHOB</name>
<evidence type="ECO:0000313" key="4">
    <source>
        <dbReference type="Proteomes" id="UP000481417"/>
    </source>
</evidence>
<dbReference type="Pfam" id="PF00665">
    <property type="entry name" value="rve"/>
    <property type="match status" value="1"/>
</dbReference>
<dbReference type="InterPro" id="IPR036397">
    <property type="entry name" value="RNaseH_sf"/>
</dbReference>